<evidence type="ECO:0000256" key="1">
    <source>
        <dbReference type="SAM" id="MobiDB-lite"/>
    </source>
</evidence>
<reference evidence="3" key="1">
    <citation type="journal article" date="2019" name="Int. J. Syst. Evol. Microbiol.">
        <title>The Global Catalogue of Microorganisms (GCM) 10K type strain sequencing project: providing services to taxonomists for standard genome sequencing and annotation.</title>
        <authorList>
            <consortium name="The Broad Institute Genomics Platform"/>
            <consortium name="The Broad Institute Genome Sequencing Center for Infectious Disease"/>
            <person name="Wu L."/>
            <person name="Ma J."/>
        </authorList>
    </citation>
    <scope>NUCLEOTIDE SEQUENCE [LARGE SCALE GENOMIC DNA]</scope>
    <source>
        <strain evidence="3">2902at01</strain>
    </source>
</reference>
<comment type="caution">
    <text evidence="2">The sequence shown here is derived from an EMBL/GenBank/DDBJ whole genome shotgun (WGS) entry which is preliminary data.</text>
</comment>
<dbReference type="Proteomes" id="UP001595868">
    <property type="component" value="Unassembled WGS sequence"/>
</dbReference>
<evidence type="ECO:0000313" key="3">
    <source>
        <dbReference type="Proteomes" id="UP001595868"/>
    </source>
</evidence>
<gene>
    <name evidence="2" type="ORF">ACFOX0_33075</name>
</gene>
<name>A0ABV8KXI6_9ACTN</name>
<proteinExistence type="predicted"/>
<dbReference type="InterPro" id="IPR028962">
    <property type="entry name" value="Imm10"/>
</dbReference>
<keyword evidence="3" id="KW-1185">Reference proteome</keyword>
<dbReference type="Pfam" id="PF15588">
    <property type="entry name" value="Imm10"/>
    <property type="match status" value="1"/>
</dbReference>
<protein>
    <submittedName>
        <fullName evidence="2">Imm10 family immunity protein</fullName>
    </submittedName>
</protein>
<sequence length="134" mass="14731">MGEDASDGYVIGLRESTRADSWSLLFMAALDEDLDEEDLDDEDPDDESDFEDDTYCLVVDPGQATHYGGVRECHVTDRQLRLALTPDAANTLGLPTNVTFELDLPDHQLAMLRQGLVRVLTSGHPEARPAILGT</sequence>
<dbReference type="EMBL" id="JBHSBN010000055">
    <property type="protein sequence ID" value="MFC4110731.1"/>
    <property type="molecule type" value="Genomic_DNA"/>
</dbReference>
<organism evidence="2 3">
    <name type="scientific">Micromonospora zhanjiangensis</name>
    <dbReference type="NCBI Taxonomy" id="1522057"/>
    <lineage>
        <taxon>Bacteria</taxon>
        <taxon>Bacillati</taxon>
        <taxon>Actinomycetota</taxon>
        <taxon>Actinomycetes</taxon>
        <taxon>Micromonosporales</taxon>
        <taxon>Micromonosporaceae</taxon>
        <taxon>Micromonospora</taxon>
    </lineage>
</organism>
<evidence type="ECO:0000313" key="2">
    <source>
        <dbReference type="EMBL" id="MFC4110731.1"/>
    </source>
</evidence>
<dbReference type="RefSeq" id="WP_377553414.1">
    <property type="nucleotide sequence ID" value="NZ_JBHSBN010000055.1"/>
</dbReference>
<feature type="region of interest" description="Disordered" evidence="1">
    <location>
        <begin position="33"/>
        <end position="52"/>
    </location>
</feature>
<accession>A0ABV8KXI6</accession>